<name>A0ABV0U7C1_9TELE</name>
<accession>A0ABV0U7C1</accession>
<evidence type="ECO:0000313" key="2">
    <source>
        <dbReference type="Proteomes" id="UP001482620"/>
    </source>
</evidence>
<gene>
    <name evidence="1" type="ORF">ILYODFUR_007514</name>
</gene>
<proteinExistence type="predicted"/>
<evidence type="ECO:0000313" key="1">
    <source>
        <dbReference type="EMBL" id="MEQ2239738.1"/>
    </source>
</evidence>
<sequence length="98" mass="10823">MWAFQCGAESLTCLHFNAPPSFPYRHIDLHIDQHPLTLLTPPSNQPLTMIHLPVIKKASKTAALTQVDFPPRPGDQGIRTAASHAFLRACPGTKSYPH</sequence>
<dbReference type="Proteomes" id="UP001482620">
    <property type="component" value="Unassembled WGS sequence"/>
</dbReference>
<protein>
    <submittedName>
        <fullName evidence="1">Uncharacterized protein</fullName>
    </submittedName>
</protein>
<keyword evidence="2" id="KW-1185">Reference proteome</keyword>
<reference evidence="1 2" key="1">
    <citation type="submission" date="2021-06" db="EMBL/GenBank/DDBJ databases">
        <authorList>
            <person name="Palmer J.M."/>
        </authorList>
    </citation>
    <scope>NUCLEOTIDE SEQUENCE [LARGE SCALE GENOMIC DNA]</scope>
    <source>
        <strain evidence="2">if_2019</strain>
        <tissue evidence="1">Muscle</tissue>
    </source>
</reference>
<organism evidence="1 2">
    <name type="scientific">Ilyodon furcidens</name>
    <name type="common">goldbreast splitfin</name>
    <dbReference type="NCBI Taxonomy" id="33524"/>
    <lineage>
        <taxon>Eukaryota</taxon>
        <taxon>Metazoa</taxon>
        <taxon>Chordata</taxon>
        <taxon>Craniata</taxon>
        <taxon>Vertebrata</taxon>
        <taxon>Euteleostomi</taxon>
        <taxon>Actinopterygii</taxon>
        <taxon>Neopterygii</taxon>
        <taxon>Teleostei</taxon>
        <taxon>Neoteleostei</taxon>
        <taxon>Acanthomorphata</taxon>
        <taxon>Ovalentaria</taxon>
        <taxon>Atherinomorphae</taxon>
        <taxon>Cyprinodontiformes</taxon>
        <taxon>Goodeidae</taxon>
        <taxon>Ilyodon</taxon>
    </lineage>
</organism>
<dbReference type="EMBL" id="JAHRIQ010058412">
    <property type="protein sequence ID" value="MEQ2239738.1"/>
    <property type="molecule type" value="Genomic_DNA"/>
</dbReference>
<comment type="caution">
    <text evidence="1">The sequence shown here is derived from an EMBL/GenBank/DDBJ whole genome shotgun (WGS) entry which is preliminary data.</text>
</comment>